<dbReference type="AlphaFoldDB" id="A0AAU8DNZ9"/>
<dbReference type="CDD" id="cd07812">
    <property type="entry name" value="SRPBCC"/>
    <property type="match status" value="1"/>
</dbReference>
<feature type="region of interest" description="Disordered" evidence="1">
    <location>
        <begin position="147"/>
        <end position="168"/>
    </location>
</feature>
<sequence length="168" mass="18418">MATTHRDMPCGSGAVSEVLADGWLFGLWVVGSSRIRDVDAGWPAEGAKIHHSFGVWPLLIDDVTECLGWQPDQRIELLARGWPAGEASVVLTIEDRAAGCRVTIVEDAVKGPGTLVPRPLRSAMLHWRNVESLRRLEYLAVGQAARPTVHHRSSHSLDEGPAEREEKS</sequence>
<gene>
    <name evidence="2" type="ORF">ABLG96_20365</name>
</gene>
<name>A0AAU8DNZ9_9ACTN</name>
<organism evidence="2">
    <name type="scientific">Nakamurella sp. A5-74</name>
    <dbReference type="NCBI Taxonomy" id="3158264"/>
    <lineage>
        <taxon>Bacteria</taxon>
        <taxon>Bacillati</taxon>
        <taxon>Actinomycetota</taxon>
        <taxon>Actinomycetes</taxon>
        <taxon>Nakamurellales</taxon>
        <taxon>Nakamurellaceae</taxon>
        <taxon>Nakamurella</taxon>
    </lineage>
</organism>
<reference evidence="2" key="1">
    <citation type="submission" date="2024-05" db="EMBL/GenBank/DDBJ databases">
        <authorList>
            <person name="Cai S.Y."/>
            <person name="Jin L.M."/>
            <person name="Li H.R."/>
        </authorList>
    </citation>
    <scope>NUCLEOTIDE SEQUENCE</scope>
    <source>
        <strain evidence="2">A5-74</strain>
    </source>
</reference>
<dbReference type="RefSeq" id="WP_353649132.1">
    <property type="nucleotide sequence ID" value="NZ_CP159218.1"/>
</dbReference>
<accession>A0AAU8DNZ9</accession>
<evidence type="ECO:0000313" key="2">
    <source>
        <dbReference type="EMBL" id="XCG63517.1"/>
    </source>
</evidence>
<dbReference type="SUPFAM" id="SSF55961">
    <property type="entry name" value="Bet v1-like"/>
    <property type="match status" value="1"/>
</dbReference>
<dbReference type="EMBL" id="CP159218">
    <property type="protein sequence ID" value="XCG63517.1"/>
    <property type="molecule type" value="Genomic_DNA"/>
</dbReference>
<evidence type="ECO:0000256" key="1">
    <source>
        <dbReference type="SAM" id="MobiDB-lite"/>
    </source>
</evidence>
<protein>
    <submittedName>
        <fullName evidence="2">SRPBCC family protein</fullName>
    </submittedName>
</protein>
<feature type="compositionally biased region" description="Basic and acidic residues" evidence="1">
    <location>
        <begin position="155"/>
        <end position="168"/>
    </location>
</feature>
<proteinExistence type="predicted"/>